<evidence type="ECO:0000256" key="1">
    <source>
        <dbReference type="SAM" id="MobiDB-lite"/>
    </source>
</evidence>
<keyword evidence="3" id="KW-1185">Reference proteome</keyword>
<dbReference type="AlphaFoldDB" id="A0A5J9T811"/>
<reference evidence="2 3" key="1">
    <citation type="journal article" date="2019" name="Sci. Rep.">
        <title>A high-quality genome of Eragrostis curvula grass provides insights into Poaceae evolution and supports new strategies to enhance forage quality.</title>
        <authorList>
            <person name="Carballo J."/>
            <person name="Santos B.A.C.M."/>
            <person name="Zappacosta D."/>
            <person name="Garbus I."/>
            <person name="Selva J.P."/>
            <person name="Gallo C.A."/>
            <person name="Diaz A."/>
            <person name="Albertini E."/>
            <person name="Caccamo M."/>
            <person name="Echenique V."/>
        </authorList>
    </citation>
    <scope>NUCLEOTIDE SEQUENCE [LARGE SCALE GENOMIC DNA]</scope>
    <source>
        <strain evidence="3">cv. Victoria</strain>
        <tissue evidence="2">Leaf</tissue>
    </source>
</reference>
<organism evidence="2 3">
    <name type="scientific">Eragrostis curvula</name>
    <name type="common">weeping love grass</name>
    <dbReference type="NCBI Taxonomy" id="38414"/>
    <lineage>
        <taxon>Eukaryota</taxon>
        <taxon>Viridiplantae</taxon>
        <taxon>Streptophyta</taxon>
        <taxon>Embryophyta</taxon>
        <taxon>Tracheophyta</taxon>
        <taxon>Spermatophyta</taxon>
        <taxon>Magnoliopsida</taxon>
        <taxon>Liliopsida</taxon>
        <taxon>Poales</taxon>
        <taxon>Poaceae</taxon>
        <taxon>PACMAD clade</taxon>
        <taxon>Chloridoideae</taxon>
        <taxon>Eragrostideae</taxon>
        <taxon>Eragrostidinae</taxon>
        <taxon>Eragrostis</taxon>
    </lineage>
</organism>
<evidence type="ECO:0000313" key="3">
    <source>
        <dbReference type="Proteomes" id="UP000324897"/>
    </source>
</evidence>
<gene>
    <name evidence="2" type="ORF">EJB05_47505</name>
</gene>
<feature type="region of interest" description="Disordered" evidence="1">
    <location>
        <begin position="23"/>
        <end position="76"/>
    </location>
</feature>
<evidence type="ECO:0000313" key="2">
    <source>
        <dbReference type="EMBL" id="TVU07449.1"/>
    </source>
</evidence>
<dbReference type="EMBL" id="RWGY01000045">
    <property type="protein sequence ID" value="TVU07449.1"/>
    <property type="molecule type" value="Genomic_DNA"/>
</dbReference>
<dbReference type="Proteomes" id="UP000324897">
    <property type="component" value="Unassembled WGS sequence"/>
</dbReference>
<accession>A0A5J9T811</accession>
<feature type="non-terminal residue" evidence="2">
    <location>
        <position position="1"/>
    </location>
</feature>
<proteinExistence type="predicted"/>
<dbReference type="Gramene" id="TVU07449">
    <property type="protein sequence ID" value="TVU07449"/>
    <property type="gene ID" value="EJB05_47505"/>
</dbReference>
<comment type="caution">
    <text evidence="2">The sequence shown here is derived from an EMBL/GenBank/DDBJ whole genome shotgun (WGS) entry which is preliminary data.</text>
</comment>
<name>A0A5J9T811_9POAL</name>
<sequence>WPNYYHTLFNHLYLTITAPEFPQQRAGNSSSSSSIASTDASLHSRTPIPPPPHDTSAASPVLSMRSPAGRASISSPLSRSGLFQELQINGATMDEQISQGNSQFTS</sequence>
<protein>
    <submittedName>
        <fullName evidence="2">Uncharacterized protein</fullName>
    </submittedName>
</protein>
<feature type="compositionally biased region" description="Low complexity" evidence="1">
    <location>
        <begin position="26"/>
        <end position="44"/>
    </location>
</feature>